<evidence type="ECO:0000256" key="11">
    <source>
        <dbReference type="ARBA" id="ARBA00022989"/>
    </source>
</evidence>
<keyword evidence="4" id="KW-1003">Cell membrane</keyword>
<sequence length="476" mass="54021">MKHSLYLKFILAYMIFGFLSFFTIAVFSSQMTLNYLTEKEAEDLYREANYISSNFVRNYYSDAADSRSLATIHSHFQALDTYLDADIWLMNTDGTVLVNSAGNYSSESATVIEDFDPTDMGSNYYMISRFYGMFREDTLSVAAPVTYNFKPRGYVLIHMPMSVLTEKRDSLLNITYLTLLFIFAFSLLVLGVFTFAVYRPLLKITLAARQYAEGNFSYALKIAGEDEIGQLAATLNYMAHELGETDEYQKKFVANISHDFRSPLTSIKGYVEAILDGTIPPEMQEKYLRIVLMETERLNKLTSGLLTLNSFDTKKNRLDITDFDINAVIKDTVASFEGRCTARHISMELLFDARQQFVSADMGKIQQVMYNLLDNAIKFSPDNSVITIETTLRHEKVFISVKDQGVGIPRDSMKKIWERFYKTDSSRGKDKKGTGLGLSIVKEIIASHGEHINAISTEGVGTEFIFTLPRVHTEES</sequence>
<dbReference type="Proteomes" id="UP001652461">
    <property type="component" value="Unassembled WGS sequence"/>
</dbReference>
<keyword evidence="11 14" id="KW-1133">Transmembrane helix</keyword>
<dbReference type="Gene3D" id="3.30.565.10">
    <property type="entry name" value="Histidine kinase-like ATPase, C-terminal domain"/>
    <property type="match status" value="1"/>
</dbReference>
<keyword evidence="9 17" id="KW-0418">Kinase</keyword>
<dbReference type="Pfam" id="PF00672">
    <property type="entry name" value="HAMP"/>
    <property type="match status" value="1"/>
</dbReference>
<dbReference type="SMART" id="SM00388">
    <property type="entry name" value="HisKA"/>
    <property type="match status" value="1"/>
</dbReference>
<dbReference type="InterPro" id="IPR050398">
    <property type="entry name" value="HssS/ArlS-like"/>
</dbReference>
<evidence type="ECO:0000313" key="18">
    <source>
        <dbReference type="Proteomes" id="UP001652461"/>
    </source>
</evidence>
<evidence type="ECO:0000256" key="7">
    <source>
        <dbReference type="ARBA" id="ARBA00022692"/>
    </source>
</evidence>
<dbReference type="RefSeq" id="WP_158363652.1">
    <property type="nucleotide sequence ID" value="NZ_JAOQKC010000011.1"/>
</dbReference>
<feature type="domain" description="Histidine kinase" evidence="15">
    <location>
        <begin position="255"/>
        <end position="472"/>
    </location>
</feature>
<dbReference type="SMART" id="SM00304">
    <property type="entry name" value="HAMP"/>
    <property type="match status" value="1"/>
</dbReference>
<comment type="catalytic activity">
    <reaction evidence="1">
        <text>ATP + protein L-histidine = ADP + protein N-phospho-L-histidine.</text>
        <dbReference type="EC" id="2.7.13.3"/>
    </reaction>
</comment>
<dbReference type="PANTHER" id="PTHR45528:SF1">
    <property type="entry name" value="SENSOR HISTIDINE KINASE CPXA"/>
    <property type="match status" value="1"/>
</dbReference>
<keyword evidence="10" id="KW-0067">ATP-binding</keyword>
<dbReference type="EC" id="2.7.13.3" evidence="3"/>
<dbReference type="InterPro" id="IPR004358">
    <property type="entry name" value="Sig_transdc_His_kin-like_C"/>
</dbReference>
<evidence type="ECO:0000256" key="13">
    <source>
        <dbReference type="ARBA" id="ARBA00023136"/>
    </source>
</evidence>
<dbReference type="SUPFAM" id="SSF158472">
    <property type="entry name" value="HAMP domain-like"/>
    <property type="match status" value="1"/>
</dbReference>
<evidence type="ECO:0000256" key="6">
    <source>
        <dbReference type="ARBA" id="ARBA00022679"/>
    </source>
</evidence>
<evidence type="ECO:0000256" key="4">
    <source>
        <dbReference type="ARBA" id="ARBA00022475"/>
    </source>
</evidence>
<dbReference type="PROSITE" id="PS50109">
    <property type="entry name" value="HIS_KIN"/>
    <property type="match status" value="1"/>
</dbReference>
<dbReference type="InterPro" id="IPR005467">
    <property type="entry name" value="His_kinase_dom"/>
</dbReference>
<evidence type="ECO:0000259" key="15">
    <source>
        <dbReference type="PROSITE" id="PS50109"/>
    </source>
</evidence>
<keyword evidence="13 14" id="KW-0472">Membrane</keyword>
<dbReference type="InterPro" id="IPR036890">
    <property type="entry name" value="HATPase_C_sf"/>
</dbReference>
<dbReference type="InterPro" id="IPR003661">
    <property type="entry name" value="HisK_dim/P_dom"/>
</dbReference>
<evidence type="ECO:0000256" key="2">
    <source>
        <dbReference type="ARBA" id="ARBA00004651"/>
    </source>
</evidence>
<keyword evidence="5" id="KW-0597">Phosphoprotein</keyword>
<keyword evidence="7 14" id="KW-0812">Transmembrane</keyword>
<feature type="domain" description="HAMP" evidence="16">
    <location>
        <begin position="199"/>
        <end position="247"/>
    </location>
</feature>
<gene>
    <name evidence="17" type="ORF">OCV63_09645</name>
</gene>
<feature type="transmembrane region" description="Helical" evidence="14">
    <location>
        <begin position="174"/>
        <end position="198"/>
    </location>
</feature>
<dbReference type="SMART" id="SM00387">
    <property type="entry name" value="HATPase_c"/>
    <property type="match status" value="1"/>
</dbReference>
<evidence type="ECO:0000256" key="14">
    <source>
        <dbReference type="SAM" id="Phobius"/>
    </source>
</evidence>
<dbReference type="Gene3D" id="1.10.287.130">
    <property type="match status" value="1"/>
</dbReference>
<evidence type="ECO:0000256" key="3">
    <source>
        <dbReference type="ARBA" id="ARBA00012438"/>
    </source>
</evidence>
<dbReference type="InterPro" id="IPR036097">
    <property type="entry name" value="HisK_dim/P_sf"/>
</dbReference>
<dbReference type="PROSITE" id="PS50885">
    <property type="entry name" value="HAMP"/>
    <property type="match status" value="1"/>
</dbReference>
<keyword evidence="18" id="KW-1185">Reference proteome</keyword>
<dbReference type="GO" id="GO:0016301">
    <property type="term" value="F:kinase activity"/>
    <property type="evidence" value="ECO:0007669"/>
    <property type="project" value="UniProtKB-KW"/>
</dbReference>
<proteinExistence type="predicted"/>
<dbReference type="CDD" id="cd00082">
    <property type="entry name" value="HisKA"/>
    <property type="match status" value="1"/>
</dbReference>
<evidence type="ECO:0000256" key="1">
    <source>
        <dbReference type="ARBA" id="ARBA00000085"/>
    </source>
</evidence>
<dbReference type="EMBL" id="JAOQKC010000011">
    <property type="protein sequence ID" value="MCU6697161.1"/>
    <property type="molecule type" value="Genomic_DNA"/>
</dbReference>
<evidence type="ECO:0000256" key="5">
    <source>
        <dbReference type="ARBA" id="ARBA00022553"/>
    </source>
</evidence>
<evidence type="ECO:0000256" key="10">
    <source>
        <dbReference type="ARBA" id="ARBA00022840"/>
    </source>
</evidence>
<dbReference type="PANTHER" id="PTHR45528">
    <property type="entry name" value="SENSOR HISTIDINE KINASE CPXA"/>
    <property type="match status" value="1"/>
</dbReference>
<organism evidence="17 18">
    <name type="scientific">Laedolimicola ammoniilytica</name>
    <dbReference type="NCBI Taxonomy" id="2981771"/>
    <lineage>
        <taxon>Bacteria</taxon>
        <taxon>Bacillati</taxon>
        <taxon>Bacillota</taxon>
        <taxon>Clostridia</taxon>
        <taxon>Lachnospirales</taxon>
        <taxon>Lachnospiraceae</taxon>
        <taxon>Laedolimicola</taxon>
    </lineage>
</organism>
<dbReference type="Pfam" id="PF00512">
    <property type="entry name" value="HisKA"/>
    <property type="match status" value="1"/>
</dbReference>
<reference evidence="17 18" key="1">
    <citation type="journal article" date="2021" name="ISME Commun">
        <title>Automated analysis of genomic sequences facilitates high-throughput and comprehensive description of bacteria.</title>
        <authorList>
            <person name="Hitch T.C.A."/>
        </authorList>
    </citation>
    <scope>NUCLEOTIDE SEQUENCE [LARGE SCALE GENOMIC DNA]</scope>
    <source>
        <strain evidence="17 18">Sanger_04</strain>
    </source>
</reference>
<dbReference type="PRINTS" id="PR00344">
    <property type="entry name" value="BCTRLSENSOR"/>
</dbReference>
<accession>A0ABT2RXY3</accession>
<protein>
    <recommendedName>
        <fullName evidence="3">histidine kinase</fullName>
        <ecNumber evidence="3">2.7.13.3</ecNumber>
    </recommendedName>
</protein>
<dbReference type="CDD" id="cd00075">
    <property type="entry name" value="HATPase"/>
    <property type="match status" value="1"/>
</dbReference>
<dbReference type="InterPro" id="IPR003594">
    <property type="entry name" value="HATPase_dom"/>
</dbReference>
<dbReference type="CDD" id="cd06225">
    <property type="entry name" value="HAMP"/>
    <property type="match status" value="1"/>
</dbReference>
<keyword evidence="12" id="KW-0902">Two-component regulatory system</keyword>
<comment type="subcellular location">
    <subcellularLocation>
        <location evidence="2">Cell membrane</location>
        <topology evidence="2">Multi-pass membrane protein</topology>
    </subcellularLocation>
</comment>
<evidence type="ECO:0000256" key="8">
    <source>
        <dbReference type="ARBA" id="ARBA00022741"/>
    </source>
</evidence>
<feature type="transmembrane region" description="Helical" evidence="14">
    <location>
        <begin position="6"/>
        <end position="27"/>
    </location>
</feature>
<dbReference type="SUPFAM" id="SSF55874">
    <property type="entry name" value="ATPase domain of HSP90 chaperone/DNA topoisomerase II/histidine kinase"/>
    <property type="match status" value="1"/>
</dbReference>
<dbReference type="Gene3D" id="6.10.340.10">
    <property type="match status" value="1"/>
</dbReference>
<keyword evidence="6" id="KW-0808">Transferase</keyword>
<dbReference type="SUPFAM" id="SSF47384">
    <property type="entry name" value="Homodimeric domain of signal transducing histidine kinase"/>
    <property type="match status" value="1"/>
</dbReference>
<evidence type="ECO:0000256" key="9">
    <source>
        <dbReference type="ARBA" id="ARBA00022777"/>
    </source>
</evidence>
<dbReference type="Pfam" id="PF02518">
    <property type="entry name" value="HATPase_c"/>
    <property type="match status" value="1"/>
</dbReference>
<comment type="caution">
    <text evidence="17">The sequence shown here is derived from an EMBL/GenBank/DDBJ whole genome shotgun (WGS) entry which is preliminary data.</text>
</comment>
<evidence type="ECO:0000313" key="17">
    <source>
        <dbReference type="EMBL" id="MCU6697161.1"/>
    </source>
</evidence>
<evidence type="ECO:0000259" key="16">
    <source>
        <dbReference type="PROSITE" id="PS50885"/>
    </source>
</evidence>
<keyword evidence="8" id="KW-0547">Nucleotide-binding</keyword>
<dbReference type="InterPro" id="IPR003660">
    <property type="entry name" value="HAMP_dom"/>
</dbReference>
<evidence type="ECO:0000256" key="12">
    <source>
        <dbReference type="ARBA" id="ARBA00023012"/>
    </source>
</evidence>
<name>A0ABT2RXY3_9FIRM</name>